<accession>A0A561WDN5</accession>
<dbReference type="RefSeq" id="WP_154939882.1">
    <property type="nucleotide sequence ID" value="NZ_VIXA01000002.1"/>
</dbReference>
<evidence type="ECO:0000256" key="1">
    <source>
        <dbReference type="SAM" id="MobiDB-lite"/>
    </source>
</evidence>
<feature type="compositionally biased region" description="Low complexity" evidence="1">
    <location>
        <begin position="178"/>
        <end position="199"/>
    </location>
</feature>
<dbReference type="EMBL" id="VIXA01000002">
    <property type="protein sequence ID" value="TWG21975.1"/>
    <property type="molecule type" value="Genomic_DNA"/>
</dbReference>
<dbReference type="InterPro" id="IPR019933">
    <property type="entry name" value="DivIVA_domain"/>
</dbReference>
<dbReference type="OrthoDB" id="3404379at2"/>
<name>A0A561WDN5_9ACTN</name>
<dbReference type="Proteomes" id="UP000319927">
    <property type="component" value="Unassembled WGS sequence"/>
</dbReference>
<dbReference type="AlphaFoldDB" id="A0A561WDN5"/>
<keyword evidence="3" id="KW-1185">Reference proteome</keyword>
<comment type="caution">
    <text evidence="2">The sequence shown here is derived from an EMBL/GenBank/DDBJ whole genome shotgun (WGS) entry which is preliminary data.</text>
</comment>
<gene>
    <name evidence="2" type="ORF">FHX75_12493</name>
</gene>
<sequence>MGQVLLVLVIALTVAAVVFGVTVLVSGRDAGLAPAEPDGRAVPLPGSRPLREADVGEVRFDTALRGYRMAQVDQAMRRAAYDIGYKAELIGVLEAEVAALREGRLADADALRRAREEAAGNASAIDPGYAELTDATVTPAHGSTDAPRDVEPGAAAPDGSRPLDADRPAADDVDRPLDAPALRTAADAGAEASVDAAPALRTAAVDTDPRSDGTDSDADPAGGRPGDRVRSESL</sequence>
<feature type="compositionally biased region" description="Basic and acidic residues" evidence="1">
    <location>
        <begin position="225"/>
        <end position="234"/>
    </location>
</feature>
<protein>
    <submittedName>
        <fullName evidence="2">DivIVA domain-containing protein</fullName>
    </submittedName>
</protein>
<feature type="region of interest" description="Disordered" evidence="1">
    <location>
        <begin position="138"/>
        <end position="234"/>
    </location>
</feature>
<dbReference type="NCBIfam" id="TIGR03544">
    <property type="entry name" value="DivI1A_domain"/>
    <property type="match status" value="1"/>
</dbReference>
<evidence type="ECO:0000313" key="2">
    <source>
        <dbReference type="EMBL" id="TWG21975.1"/>
    </source>
</evidence>
<proteinExistence type="predicted"/>
<evidence type="ECO:0000313" key="3">
    <source>
        <dbReference type="Proteomes" id="UP000319927"/>
    </source>
</evidence>
<organism evidence="2 3">
    <name type="scientific">Micromonospora palomenae</name>
    <dbReference type="NCBI Taxonomy" id="1461247"/>
    <lineage>
        <taxon>Bacteria</taxon>
        <taxon>Bacillati</taxon>
        <taxon>Actinomycetota</taxon>
        <taxon>Actinomycetes</taxon>
        <taxon>Micromonosporales</taxon>
        <taxon>Micromonosporaceae</taxon>
        <taxon>Micromonospora</taxon>
    </lineage>
</organism>
<feature type="compositionally biased region" description="Basic and acidic residues" evidence="1">
    <location>
        <begin position="161"/>
        <end position="177"/>
    </location>
</feature>
<reference evidence="2 3" key="1">
    <citation type="submission" date="2019-06" db="EMBL/GenBank/DDBJ databases">
        <title>Sequencing the genomes of 1000 actinobacteria strains.</title>
        <authorList>
            <person name="Klenk H.-P."/>
        </authorList>
    </citation>
    <scope>NUCLEOTIDE SEQUENCE [LARGE SCALE GENOMIC DNA]</scope>
    <source>
        <strain evidence="2 3">DSM 102131</strain>
    </source>
</reference>